<feature type="chain" id="PRO_5035420523" evidence="2">
    <location>
        <begin position="19"/>
        <end position="813"/>
    </location>
</feature>
<evidence type="ECO:0000313" key="4">
    <source>
        <dbReference type="Proteomes" id="UP000801492"/>
    </source>
</evidence>
<dbReference type="OrthoDB" id="10256829at2759"/>
<evidence type="ECO:0000256" key="2">
    <source>
        <dbReference type="SAM" id="SignalP"/>
    </source>
</evidence>
<gene>
    <name evidence="3" type="ORF">ILUMI_21163</name>
</gene>
<keyword evidence="2" id="KW-0732">Signal</keyword>
<reference evidence="3" key="1">
    <citation type="submission" date="2019-08" db="EMBL/GenBank/DDBJ databases">
        <title>The genome of the North American firefly Photinus pyralis.</title>
        <authorList>
            <consortium name="Photinus pyralis genome working group"/>
            <person name="Fallon T.R."/>
            <person name="Sander Lower S.E."/>
            <person name="Weng J.-K."/>
        </authorList>
    </citation>
    <scope>NUCLEOTIDE SEQUENCE</scope>
    <source>
        <strain evidence="3">TRF0915ILg1</strain>
        <tissue evidence="3">Whole body</tissue>
    </source>
</reference>
<comment type="caution">
    <text evidence="3">The sequence shown here is derived from an EMBL/GenBank/DDBJ whole genome shotgun (WGS) entry which is preliminary data.</text>
</comment>
<keyword evidence="4" id="KW-1185">Reference proteome</keyword>
<dbReference type="EMBL" id="VTPC01090043">
    <property type="protein sequence ID" value="KAF2884989.1"/>
    <property type="molecule type" value="Genomic_DNA"/>
</dbReference>
<organism evidence="3 4">
    <name type="scientific">Ignelater luminosus</name>
    <name type="common">Cucubano</name>
    <name type="synonym">Pyrophorus luminosus</name>
    <dbReference type="NCBI Taxonomy" id="2038154"/>
    <lineage>
        <taxon>Eukaryota</taxon>
        <taxon>Metazoa</taxon>
        <taxon>Ecdysozoa</taxon>
        <taxon>Arthropoda</taxon>
        <taxon>Hexapoda</taxon>
        <taxon>Insecta</taxon>
        <taxon>Pterygota</taxon>
        <taxon>Neoptera</taxon>
        <taxon>Endopterygota</taxon>
        <taxon>Coleoptera</taxon>
        <taxon>Polyphaga</taxon>
        <taxon>Elateriformia</taxon>
        <taxon>Elateroidea</taxon>
        <taxon>Elateridae</taxon>
        <taxon>Agrypninae</taxon>
        <taxon>Pyrophorini</taxon>
        <taxon>Ignelater</taxon>
    </lineage>
</organism>
<evidence type="ECO:0000313" key="3">
    <source>
        <dbReference type="EMBL" id="KAF2884989.1"/>
    </source>
</evidence>
<accession>A0A8K0CF16</accession>
<evidence type="ECO:0000256" key="1">
    <source>
        <dbReference type="SAM" id="MobiDB-lite"/>
    </source>
</evidence>
<dbReference type="Proteomes" id="UP000801492">
    <property type="component" value="Unassembled WGS sequence"/>
</dbReference>
<name>A0A8K0CF16_IGNLU</name>
<proteinExistence type="predicted"/>
<feature type="signal peptide" evidence="2">
    <location>
        <begin position="1"/>
        <end position="18"/>
    </location>
</feature>
<dbReference type="AlphaFoldDB" id="A0A8K0CF16"/>
<protein>
    <submittedName>
        <fullName evidence="3">Uncharacterized protein</fullName>
    </submittedName>
</protein>
<feature type="compositionally biased region" description="Acidic residues" evidence="1">
    <location>
        <begin position="194"/>
        <end position="214"/>
    </location>
</feature>
<sequence>MIFRVLVLSVFLIIGAKSQDNAGSSVAKALLECYNKTENLDRELRPPSSINVLIELIRRIESGPSIQNDREISIELIHRFKQDGIIRHLTATGTPYSVPYTPKGMQSDKHKILLTKLIPGSAVNFPDEALTEVERCSLHFMLSNSIDARKRDGESQVCNKLDRFQRRIRRDVDPNQDVEIIDTGSPTQSKGNLQEDEQQEHELDTVNEQEETDVFQEPRTNSRQTVTLTFSDCPVENGAVYTRWGTVQAGVVISGIAAAREPQNIKVQENYVVNGIYASTLVGDLSEVALHQGAGGKDAFVVGAKGGWNGTQAPRWYFINKIINNEMTDAEIRGGLDGLIIAKNVKDWKQKFSNLKVSQVLDMYYSSRGVFSNKNFRACNRNRIFTEVAPQKDLTEQTIANSFLLNEEAKLPGSLTSEGIKAYSEKAVDALINYIAELHDLPCDNDPIERVSTDILIVVDCEWDYSILSRALAYLLDNLDVNKYASSFSVIDGKEGGYLVNSSNSILDFYAKLNRTVYFQTKGGFDVSKAFNAIETISRRKLDENKADRIAGGQSSIVLFVPHSVLNEADKSTANSRKQALKQTFPDLKLLVLGRNSKESYDALVVDSNSDVFVLSDTSTDGAAITDSVNSVISRTKEIHRRIVNPNCDSTWNGGSSSETLEQFVEPSTVNYYRILPNYFYGEGSRTIKVRGYAYGNLAVCMSKQKERPSKNSTDGDDRCETVSSNEVSFPLTDMCKGYSDAYSCPPVYISVEAVEVGESRFTKCLDNGCRFPDNIKYTIQAENLNCYGSGSYRIIGNAFVLLVTYSIVKLFF</sequence>
<feature type="region of interest" description="Disordered" evidence="1">
    <location>
        <begin position="172"/>
        <end position="219"/>
    </location>
</feature>